<dbReference type="InterPro" id="IPR046601">
    <property type="entry name" value="DUF6660"/>
</dbReference>
<feature type="signal peptide" evidence="1">
    <location>
        <begin position="1"/>
        <end position="21"/>
    </location>
</feature>
<name>A0A4Z0PZ23_9BACT</name>
<proteinExistence type="predicted"/>
<dbReference type="AlphaFoldDB" id="A0A4Z0PZ23"/>
<dbReference type="Proteomes" id="UP000298471">
    <property type="component" value="Unassembled WGS sequence"/>
</dbReference>
<evidence type="ECO:0008006" key="4">
    <source>
        <dbReference type="Google" id="ProtNLM"/>
    </source>
</evidence>
<keyword evidence="3" id="KW-1185">Reference proteome</keyword>
<dbReference type="Pfam" id="PF20365">
    <property type="entry name" value="DUF6660"/>
    <property type="match status" value="1"/>
</dbReference>
<dbReference type="OrthoDB" id="997115at2"/>
<protein>
    <recommendedName>
        <fullName evidence="4">Secreted protein</fullName>
    </recommendedName>
</protein>
<evidence type="ECO:0000313" key="2">
    <source>
        <dbReference type="EMBL" id="TGE22559.1"/>
    </source>
</evidence>
<evidence type="ECO:0000313" key="3">
    <source>
        <dbReference type="Proteomes" id="UP000298471"/>
    </source>
</evidence>
<dbReference type="PROSITE" id="PS51257">
    <property type="entry name" value="PROKAR_LIPOPROTEIN"/>
    <property type="match status" value="1"/>
</dbReference>
<accession>A0A4Z0PZ23</accession>
<feature type="chain" id="PRO_5021464118" description="Secreted protein" evidence="1">
    <location>
        <begin position="22"/>
        <end position="107"/>
    </location>
</feature>
<dbReference type="RefSeq" id="WP_135398318.1">
    <property type="nucleotide sequence ID" value="NZ_SRMB01000006.1"/>
</dbReference>
<keyword evidence="1" id="KW-0732">Signal</keyword>
<gene>
    <name evidence="2" type="ORF">E5K02_22755</name>
</gene>
<evidence type="ECO:0000256" key="1">
    <source>
        <dbReference type="SAM" id="SignalP"/>
    </source>
</evidence>
<reference evidence="2 3" key="1">
    <citation type="submission" date="2019-04" db="EMBL/GenBank/DDBJ databases">
        <authorList>
            <person name="Feng G."/>
            <person name="Zhang J."/>
            <person name="Zhu H."/>
        </authorList>
    </citation>
    <scope>NUCLEOTIDE SEQUENCE [LARGE SCALE GENOMIC DNA]</scope>
    <source>
        <strain evidence="2 3">9PBR-1</strain>
    </source>
</reference>
<sequence length="107" mass="11577">MRFFSVFFAFYLAVLACLPCADTELVRASATETYVTATEHDSSSHSLLDWCSPLCQCHCCSGPSLPPATVLAWTAKTPTFVPPGRFARLAPPAARQMAGSIWQPPQA</sequence>
<organism evidence="2 3">
    <name type="scientific">Hymenobacter metallicola</name>
    <dbReference type="NCBI Taxonomy" id="2563114"/>
    <lineage>
        <taxon>Bacteria</taxon>
        <taxon>Pseudomonadati</taxon>
        <taxon>Bacteroidota</taxon>
        <taxon>Cytophagia</taxon>
        <taxon>Cytophagales</taxon>
        <taxon>Hymenobacteraceae</taxon>
        <taxon>Hymenobacter</taxon>
    </lineage>
</organism>
<comment type="caution">
    <text evidence="2">The sequence shown here is derived from an EMBL/GenBank/DDBJ whole genome shotgun (WGS) entry which is preliminary data.</text>
</comment>
<dbReference type="EMBL" id="SRMB01000006">
    <property type="protein sequence ID" value="TGE22559.1"/>
    <property type="molecule type" value="Genomic_DNA"/>
</dbReference>